<dbReference type="Pfam" id="PF07905">
    <property type="entry name" value="PucR"/>
    <property type="match status" value="1"/>
</dbReference>
<dbReference type="OrthoDB" id="3170447at2"/>
<dbReference type="InterPro" id="IPR051448">
    <property type="entry name" value="CdaR-like_regulators"/>
</dbReference>
<dbReference type="PANTHER" id="PTHR33744">
    <property type="entry name" value="CARBOHYDRATE DIACID REGULATOR"/>
    <property type="match status" value="1"/>
</dbReference>
<dbReference type="Pfam" id="PF17853">
    <property type="entry name" value="GGDEF_2"/>
    <property type="match status" value="1"/>
</dbReference>
<keyword evidence="6" id="KW-1185">Reference proteome</keyword>
<dbReference type="Gene3D" id="1.10.10.2840">
    <property type="entry name" value="PucR C-terminal helix-turn-helix domain"/>
    <property type="match status" value="1"/>
</dbReference>
<evidence type="ECO:0000256" key="1">
    <source>
        <dbReference type="ARBA" id="ARBA00006754"/>
    </source>
</evidence>
<dbReference type="AlphaFoldDB" id="A0A4R6RVD1"/>
<evidence type="ECO:0000313" key="5">
    <source>
        <dbReference type="EMBL" id="TDP90910.1"/>
    </source>
</evidence>
<sequence>MTFSVRSLLELTELETVSLTPGIGEERQIEWAHVCELAEPWQWLGDHALVMTTGLGVPEGTAAQCVYLSGMHAAGIAAVAIDAEMPAHPFTPEALAHATRLGFPVLETAHAVRFVALAKAVAAAAQQEYAARVQQTERMYAALGEHDVDDGIDALLDELGRILRADLSLHPRSAESGPGALRQLAAGIWAVPLLSPGEPELQFAHAGPIDRALLQHAAGIVDNALAVKIAARRSDWLHGSLLLSDLCDESVASAPSDHLVAAYGVHPPYLLTVSQHPDSRAALEEVHAVFGTGRVPALATLKDGQVLVLVEARDDVEPLLIALADTRSGIGVSAMFTELDALPTALRQARSALIRAHQSGRVLRFEEHETTSLFLPNDPEQLRGIARQVLGPLRTYDEQRGTSLTHTLRIFLEENRSWVRASERLFVHRQTLIARVSRIEKIIGRDLSSMEDTAECWLAVQAAIGCGDLAPSDPPPEAGDAGTAP</sequence>
<evidence type="ECO:0000313" key="6">
    <source>
        <dbReference type="Proteomes" id="UP000295601"/>
    </source>
</evidence>
<name>A0A4R6RVD1_9MICO</name>
<evidence type="ECO:0000259" key="2">
    <source>
        <dbReference type="Pfam" id="PF07905"/>
    </source>
</evidence>
<dbReference type="PANTHER" id="PTHR33744:SF1">
    <property type="entry name" value="DNA-BINDING TRANSCRIPTIONAL ACTIVATOR ADER"/>
    <property type="match status" value="1"/>
</dbReference>
<dbReference type="RefSeq" id="WP_133617276.1">
    <property type="nucleotide sequence ID" value="NZ_SNYA01000006.1"/>
</dbReference>
<dbReference type="EMBL" id="SNYA01000006">
    <property type="protein sequence ID" value="TDP90910.1"/>
    <property type="molecule type" value="Genomic_DNA"/>
</dbReference>
<dbReference type="InterPro" id="IPR042070">
    <property type="entry name" value="PucR_C-HTH_sf"/>
</dbReference>
<proteinExistence type="inferred from homology"/>
<feature type="domain" description="Purine catabolism PurC-like" evidence="2">
    <location>
        <begin position="8"/>
        <end position="123"/>
    </location>
</feature>
<accession>A0A4R6RVD1</accession>
<dbReference type="InterPro" id="IPR025736">
    <property type="entry name" value="PucR_C-HTH_dom"/>
</dbReference>
<comment type="caution">
    <text evidence="5">The sequence shown here is derived from an EMBL/GenBank/DDBJ whole genome shotgun (WGS) entry which is preliminary data.</text>
</comment>
<gene>
    <name evidence="5" type="ORF">EDF62_2566</name>
</gene>
<reference evidence="5 6" key="1">
    <citation type="submission" date="2019-03" db="EMBL/GenBank/DDBJ databases">
        <title>Genomic analyses of the natural microbiome of Caenorhabditis elegans.</title>
        <authorList>
            <person name="Samuel B."/>
        </authorList>
    </citation>
    <scope>NUCLEOTIDE SEQUENCE [LARGE SCALE GENOMIC DNA]</scope>
    <source>
        <strain evidence="5 6">JUb18</strain>
    </source>
</reference>
<comment type="similarity">
    <text evidence="1">Belongs to the CdaR family.</text>
</comment>
<evidence type="ECO:0000259" key="3">
    <source>
        <dbReference type="Pfam" id="PF13556"/>
    </source>
</evidence>
<organism evidence="5 6">
    <name type="scientific">Leucobacter luti</name>
    <dbReference type="NCBI Taxonomy" id="340320"/>
    <lineage>
        <taxon>Bacteria</taxon>
        <taxon>Bacillati</taxon>
        <taxon>Actinomycetota</taxon>
        <taxon>Actinomycetes</taxon>
        <taxon>Micrococcales</taxon>
        <taxon>Microbacteriaceae</taxon>
        <taxon>Leucobacter</taxon>
    </lineage>
</organism>
<evidence type="ECO:0000259" key="4">
    <source>
        <dbReference type="Pfam" id="PF17853"/>
    </source>
</evidence>
<feature type="domain" description="PucR C-terminal helix-turn-helix" evidence="3">
    <location>
        <begin position="404"/>
        <end position="462"/>
    </location>
</feature>
<dbReference type="Pfam" id="PF13556">
    <property type="entry name" value="HTH_30"/>
    <property type="match status" value="1"/>
</dbReference>
<dbReference type="Proteomes" id="UP000295601">
    <property type="component" value="Unassembled WGS sequence"/>
</dbReference>
<feature type="domain" description="CdaR GGDEF-like" evidence="4">
    <location>
        <begin position="266"/>
        <end position="353"/>
    </location>
</feature>
<dbReference type="InterPro" id="IPR012914">
    <property type="entry name" value="PucR_dom"/>
</dbReference>
<dbReference type="InterPro" id="IPR041522">
    <property type="entry name" value="CdaR_GGDEF"/>
</dbReference>
<protein>
    <submittedName>
        <fullName evidence="5">Purine catabolism regulator</fullName>
    </submittedName>
</protein>